<comment type="caution">
    <text evidence="8">The sequence shown here is derived from an EMBL/GenBank/DDBJ whole genome shotgun (WGS) entry which is preliminary data.</text>
</comment>
<evidence type="ECO:0000259" key="7">
    <source>
        <dbReference type="PROSITE" id="PS50977"/>
    </source>
</evidence>
<dbReference type="InterPro" id="IPR023772">
    <property type="entry name" value="DNA-bd_HTH_TetR-type_CS"/>
</dbReference>
<dbReference type="Gene3D" id="1.10.10.60">
    <property type="entry name" value="Homeodomain-like"/>
    <property type="match status" value="1"/>
</dbReference>
<dbReference type="GO" id="GO:0000976">
    <property type="term" value="F:transcription cis-regulatory region binding"/>
    <property type="evidence" value="ECO:0007669"/>
    <property type="project" value="TreeGrafter"/>
</dbReference>
<dbReference type="Gene3D" id="1.10.357.10">
    <property type="entry name" value="Tetracycline Repressor, domain 2"/>
    <property type="match status" value="1"/>
</dbReference>
<dbReference type="Pfam" id="PF17932">
    <property type="entry name" value="TetR_C_24"/>
    <property type="match status" value="1"/>
</dbReference>
<feature type="region of interest" description="Disordered" evidence="6">
    <location>
        <begin position="1"/>
        <end position="38"/>
    </location>
</feature>
<evidence type="ECO:0000256" key="5">
    <source>
        <dbReference type="PROSITE-ProRule" id="PRU00335"/>
    </source>
</evidence>
<organism evidence="8 9">
    <name type="scientific">Nocardioides simplex</name>
    <name type="common">Arthrobacter simplex</name>
    <dbReference type="NCBI Taxonomy" id="2045"/>
    <lineage>
        <taxon>Bacteria</taxon>
        <taxon>Bacillati</taxon>
        <taxon>Actinomycetota</taxon>
        <taxon>Actinomycetes</taxon>
        <taxon>Propionibacteriales</taxon>
        <taxon>Nocardioidaceae</taxon>
        <taxon>Pimelobacter</taxon>
    </lineage>
</organism>
<dbReference type="PROSITE" id="PS50977">
    <property type="entry name" value="HTH_TETR_2"/>
    <property type="match status" value="1"/>
</dbReference>
<dbReference type="GO" id="GO:0003700">
    <property type="term" value="F:DNA-binding transcription factor activity"/>
    <property type="evidence" value="ECO:0007669"/>
    <property type="project" value="TreeGrafter"/>
</dbReference>
<dbReference type="AlphaFoldDB" id="A0A7J5DT86"/>
<feature type="domain" description="HTH tetR-type" evidence="7">
    <location>
        <begin position="50"/>
        <end position="110"/>
    </location>
</feature>
<evidence type="ECO:0000256" key="4">
    <source>
        <dbReference type="ARBA" id="ARBA00023163"/>
    </source>
</evidence>
<proteinExistence type="predicted"/>
<feature type="DNA-binding region" description="H-T-H motif" evidence="5">
    <location>
        <begin position="73"/>
        <end position="92"/>
    </location>
</feature>
<protein>
    <submittedName>
        <fullName evidence="8">TetR/AcrR family transcriptional regulator</fullName>
    </submittedName>
</protein>
<dbReference type="Proteomes" id="UP000449906">
    <property type="component" value="Unassembled WGS sequence"/>
</dbReference>
<dbReference type="SUPFAM" id="SSF48498">
    <property type="entry name" value="Tetracyclin repressor-like, C-terminal domain"/>
    <property type="match status" value="1"/>
</dbReference>
<keyword evidence="4" id="KW-0804">Transcription</keyword>
<evidence type="ECO:0000313" key="9">
    <source>
        <dbReference type="Proteomes" id="UP000449906"/>
    </source>
</evidence>
<evidence type="ECO:0000256" key="1">
    <source>
        <dbReference type="ARBA" id="ARBA00022491"/>
    </source>
</evidence>
<dbReference type="PRINTS" id="PR00455">
    <property type="entry name" value="HTHTETR"/>
</dbReference>
<dbReference type="InterPro" id="IPR050109">
    <property type="entry name" value="HTH-type_TetR-like_transc_reg"/>
</dbReference>
<dbReference type="PANTHER" id="PTHR30055:SF175">
    <property type="entry name" value="HTH-TYPE TRANSCRIPTIONAL REPRESSOR KSTR2"/>
    <property type="match status" value="1"/>
</dbReference>
<keyword evidence="3 5" id="KW-0238">DNA-binding</keyword>
<dbReference type="InterPro" id="IPR041490">
    <property type="entry name" value="KstR2_TetR_C"/>
</dbReference>
<evidence type="ECO:0000256" key="3">
    <source>
        <dbReference type="ARBA" id="ARBA00023125"/>
    </source>
</evidence>
<feature type="compositionally biased region" description="Basic residues" evidence="6">
    <location>
        <begin position="9"/>
        <end position="21"/>
    </location>
</feature>
<dbReference type="EMBL" id="WBVM01000003">
    <property type="protein sequence ID" value="KAB2808374.1"/>
    <property type="molecule type" value="Genomic_DNA"/>
</dbReference>
<name>A0A7J5DT86_NOCSI</name>
<dbReference type="InterPro" id="IPR036271">
    <property type="entry name" value="Tet_transcr_reg_TetR-rel_C_sf"/>
</dbReference>
<evidence type="ECO:0000313" key="8">
    <source>
        <dbReference type="EMBL" id="KAB2808374.1"/>
    </source>
</evidence>
<gene>
    <name evidence="8" type="ORF">F9L07_22940</name>
</gene>
<dbReference type="Pfam" id="PF00440">
    <property type="entry name" value="TetR_N"/>
    <property type="match status" value="1"/>
</dbReference>
<sequence>MPESVNWRRSQRVARRSRPRHNGADDRADEEVPGVARWENDRRTSDQIREIKRQAVLKEASRAFGRKGYHNTSLDDVARSLNISKGTLYNYVRDKQEILFECHKEALEIGDEAMAHAAAAADGAAQLRSAISFYLERIAENLGACAALLEVDALRPEDRKVAVERRRGFEQRISAMVERGIEDGSLKPGLDPLLVVRTVMGAINWIPRWYDADKHAAPTELAAAMSAMLLDGLTAA</sequence>
<reference evidence="8 9" key="1">
    <citation type="submission" date="2019-09" db="EMBL/GenBank/DDBJ databases">
        <title>Pimelobacter sp. isolated from Paulinella.</title>
        <authorList>
            <person name="Jeong S.E."/>
        </authorList>
    </citation>
    <scope>NUCLEOTIDE SEQUENCE [LARGE SCALE GENOMIC DNA]</scope>
    <source>
        <strain evidence="8 9">Pch-N</strain>
    </source>
</reference>
<dbReference type="PROSITE" id="PS01081">
    <property type="entry name" value="HTH_TETR_1"/>
    <property type="match status" value="1"/>
</dbReference>
<keyword evidence="1" id="KW-0678">Repressor</keyword>
<dbReference type="InterPro" id="IPR009057">
    <property type="entry name" value="Homeodomain-like_sf"/>
</dbReference>
<dbReference type="SUPFAM" id="SSF46689">
    <property type="entry name" value="Homeodomain-like"/>
    <property type="match status" value="1"/>
</dbReference>
<evidence type="ECO:0000256" key="2">
    <source>
        <dbReference type="ARBA" id="ARBA00023015"/>
    </source>
</evidence>
<keyword evidence="2" id="KW-0805">Transcription regulation</keyword>
<evidence type="ECO:0000256" key="6">
    <source>
        <dbReference type="SAM" id="MobiDB-lite"/>
    </source>
</evidence>
<dbReference type="InterPro" id="IPR001647">
    <property type="entry name" value="HTH_TetR"/>
</dbReference>
<accession>A0A7J5DT86</accession>
<dbReference type="PANTHER" id="PTHR30055">
    <property type="entry name" value="HTH-TYPE TRANSCRIPTIONAL REGULATOR RUTR"/>
    <property type="match status" value="1"/>
</dbReference>